<name>A0A3M7L7N9_9FLAO</name>
<proteinExistence type="inferred from homology"/>
<sequence length="3661" mass="422487">MNQLLEKLNELSIKLSLKGDNLDIQAPKESVTPNILEEIRNHKNEIVSFLKNISSKTTIQNSEERENYPLSSTQKRMWLLHQMNPENVAYHIPMMFEIEGNLKMNKLQKTFGYLVKRHESLRTIFQEDNLGNPIQIIKEFNEDLFQLSFTDSNIQENIQNEINTPFDLTKDVLLRGTIFKIADNKYLLLIVMHHIISDGWSIEVLAKDFFEAYKNVDNEKFNFENLKIQYKDYAVWQQEKLKTQNSDKEYWLSVFNGEIPILELPSYKTRPKHKSGKGNTISAEFGKLELSLFQKLCSNNEATLFMGIKSLVDILLFKYSHRNEIIVGTPIANRDYPELQDQIGFYANTLVLKANIDSSHSFVNLLNNNKSQLLEAYKHQEYPFDELVSNLKLTHDPSRNPLFDVMVSLQEKSGDIASQIENLTIKKLIIEDHTSKFDLIFNFYIEDNHLNLYLTYDTEIYDEKLAKGLIENLSNLLNKVVENEKYLIKDIDILTSSERNQLLHEFNDTKVDYPNDMTIVQLFEQQVEKTPENVAVVFEDTELTYRELNEQANHLGDYLRQNYKIEPDDLVGIKLERSEKMIVAILGILKSGAAYVPIDPDYPAERIEYIEQDTQAKVTVDATFLESYQEELKKEEIQYTKQNLPIISRPDSLAYVIYTSGTTGQPKGVMIENKGLINLCQWHNKSFDVHSNSKSTLFSGQGFDASVWEIFPYLLTGGCLYPLTNEIKYDINKLSKYYLNKSITHSYLPPVVLKELLEKHDIKNTTFLSGGEALDNIYVKNNNVFNNYGPTESSVVTAYYKLNPSHLYPSVPIGVPISNTRVYILDEDLRVVPIGVSGKLYISGVGLSRGYLNKPELTAEKFVENPFEVGTKMYDTGDLARWLPDGNIEFLGRKDFQVKIRGYRIELGEIETNISQFSPSIRQVVAEAKEANGEKVLVAYYTKYDETNLDKRELREYLQSKLPEYMVPGFFVELETIPLTRNGKIDRKALPSVTGEDLIRREYVAPMNTTEEKLAEIWQEVLGVERVGITDNFFELGGHSLMVAQVLNRIHQSLSMHLSFKDFFASPIIEGIAKRLRGKDYTSIPKAPEQESYPLTPSQQRLWVLSQLEGGSQAYNMPAVVTLRGELNEEYFEKAFQYLIDRHEILRTSFRSDNATGEIRQYITPKEGVHFTIELFDFTGRNESEVEDYLQTANNDAFHLEESSLLRATLLKRENEEHLFFLSMHHIIGDGWSTEVLVSEVVEIYNNLLNGNTNEDEILKEELAIQYKDYAVWLEEEIKGEKYQKAESYWLDQFEGELAVLELPSYKTRPLIQTYNGDTISHLFSKEFTDKLKQYSEHHGVTLFMTLMAGIKALLYRYTGQQDIIVGTPIAGREHPDLENQIGLYLNTLAIRTKLEEHNTFESILSKEKETLLSAYEHQLYPFDELVGKLNIKRDPSRSALFDVLVVFQNQSQLQIGNKQNNIEGLQLEGYDYPRKTSQFDVSYSFAEEDGSLGLTIDYNTDIYDEFLIERMFGHFENLLTQAIEDRKDTEGITAIETIDFLTEQERDQLLHEFNDTKVDYPRDKTIVQLFEEQVDKTPDNVAVVFEDTELTYRELNEQANHLGDYLRQNYKIEPDDLVGIKLERSEKMIVAILGILKSGAAYVPIDPDYPAERIEYIEQDTQAKVTVDATFLESYQEELKKEEIQYTKQNLPIISRPDSLAYVIYTSGTTGQPKGVMIENKNLSSYILTFTDYFSIDFSDVMLGQSTIAFDTSIEEIFPMLVVGGKLVIAAGDKVFDNLIRICEKEAVTRLSTNPYIIEYFNANFDDLSKLKLKTFISGGDKLQSKQISNLLTKFGIYNTYGPTESTVCCSYYNVTKEDYPSVPIGVPISNMRVYILDEDLRVVPIGVSGTLYVSGVGLSRGYLNKPELTAEKFIANPFEVGTKMYDTGDLARWLPDGNIEFLGRKDFQVKIRGYRIELGEIETNISQFSPSIRQVVAEAKEANGEKVLVAYYTKYDETNLDKRELREYLQSKLPEYMVPGFFVELETIPLTRNGKIDRKALPSVTGEDLIRREYVAPMNTTEEKLAEIWQEVLGVERVGITDNFFELGGHSLMVAQVLNRIHQSLSMHLSFKDFFASPIIEGIAKRLRGKDYTSIPKAPEQESYPLTPSQQRLWVLSQLEGGSQAYNMPAVVTLRGELNEEYFEKAFQYLIDRHEILRTSFRSDNATGEIRQYITPKEGVHFTIELFDFTGRNESEVEDYLQTANNDAFHLEESSLLRATLLKRENEEHLFFLSMHHIIGDGWSTEVLVSEVVEIYNNLLNGNTNEDEILKEELAIQYKDYAVWLEEEIKGEKYQKAESYWLDQFEGELAVLELPSYKTRPLIQTYNGDTISHLFSKEFTDKLKQYSEHHGVTLFMTLMAGIKALLYRYTGQQDIIVGTPIAGREHPDLENQIGLYLNTLAIRTKLEEHNTFESILSKEKETLLSAYEHQLYPFDELVGKLNIKRDPSRSALFDVLVVFQNQSQLQIGNKQNNIEGLQLEGYDYPRKTSQFDVSYSFAEEDGSLGLTIDYNTDIYDEFLIERMFGHFENLLTQAIEDRKDTEGITAIETIDFLTEQERDQLLHEFNDTKVDYPRDKTIVQLFEEQVDKTPDNVAVVFEDTELTYRELNEQANHLGDYLRQNYKIEPDDLVGIKLERSEKMIVAILGILKSGAAYVPIDPDYPAERIEYIEQDTQAKVTVDATFLESYQEELKKEEIQYTKQNLPIISRPDSLAYVIYTSGTTGQPKGVMMQQENILNLITYHIKTISPYNKVTFLSNPSFDVSFQEVFSTLLCGATLYPIADNIKKNIHELTQFITKNQLDSLFFPTAYFKVLIEDELFLECLKENVSHIIVAGEKLILNDLIYEKIKETPIKIHNHYGPAETHVVTTYIIDGNSKKRAIPPIGKPIANTSVYIVNSHKVLCMAGEFGRLYLAGKGLAKGYLNKNELTADKFINNPFVPGTLMYDTGDLVRWLPDGNIEFLGRKDFQVKVRGYRIETNEVETILSNNEFLNHVIVDVKEMNDDNVLIAYYVKKDLSKELEKTELRNYMQTKVPEYMVPTFFVEIDSLPLTPNGKVDRNALPEVTSEDLVRKKYVAAKTENEEKLVKIWEDILGVEKVGMTDNFFELGGNSLKVIVLSNTYKKEFKLNIKINELFKNADISTHLQYIRNNNETGFEIRKAEESQYYPVTPTQKGMWEIDRYLNSKVFQLSFYEELNINIEFFEEAYEFVIHEYEIFKMIFHEDTNGEIKQGFLYEIAPKIIELDYSDKEDPYASIKEYIEKDQKKGFDLSEGPLYKCILFKIKNNRNIIYFNIHHIICDGISFNILRKRLFDSYKMLEKGEKLIPVDTEWQFKDYVTVMYENNIPELHQNYWKEKFLNTEIPQLELKFAKKRPAVKTFNGSSISNTIETDLYEKLLNIAEKTYSTLYTNLLSIIYIALYKNSSQKEIIIGCPFSGRESVDMDNQVGCFVSTIPLKTNIEDHFTYQELLNSIKNNVFESFEYSFFSLENLKKDLQYETNPSRSPFFDVTVVLLEDNEKNQTPVYNQNIESATSASIQTKYDVSFNFAQNGNGLEWTMDYNTDIFERGSIELFFNDIISLMKNIEIGEMTVSDYVRSITDKEELAEHDQFLEDLNDMIDMDF</sequence>
<evidence type="ECO:0000256" key="3">
    <source>
        <dbReference type="ARBA" id="ARBA00022450"/>
    </source>
</evidence>
<evidence type="ECO:0000259" key="5">
    <source>
        <dbReference type="PROSITE" id="PS50075"/>
    </source>
</evidence>
<dbReference type="Pfam" id="PF18563">
    <property type="entry name" value="TubC_N"/>
    <property type="match status" value="1"/>
</dbReference>
<comment type="similarity">
    <text evidence="2">Belongs to the ATP-dependent AMP-binding enzyme family.</text>
</comment>
<dbReference type="NCBIfam" id="NF003417">
    <property type="entry name" value="PRK04813.1"/>
    <property type="match status" value="3"/>
</dbReference>
<dbReference type="Gene3D" id="3.40.50.980">
    <property type="match status" value="4"/>
</dbReference>
<dbReference type="Pfam" id="PF00550">
    <property type="entry name" value="PP-binding"/>
    <property type="match status" value="3"/>
</dbReference>
<feature type="domain" description="Carrier" evidence="5">
    <location>
        <begin position="1005"/>
        <end position="1080"/>
    </location>
</feature>
<dbReference type="PANTHER" id="PTHR45527">
    <property type="entry name" value="NONRIBOSOMAL PEPTIDE SYNTHETASE"/>
    <property type="match status" value="1"/>
</dbReference>
<dbReference type="EMBL" id="QWIV01000014">
    <property type="protein sequence ID" value="RMZ58781.1"/>
    <property type="molecule type" value="Genomic_DNA"/>
</dbReference>
<dbReference type="SUPFAM" id="SSF47336">
    <property type="entry name" value="ACP-like"/>
    <property type="match status" value="3"/>
</dbReference>
<dbReference type="InterPro" id="IPR000873">
    <property type="entry name" value="AMP-dep_synth/lig_dom"/>
</dbReference>
<dbReference type="NCBIfam" id="TIGR01733">
    <property type="entry name" value="AA-adenyl-dom"/>
    <property type="match status" value="3"/>
</dbReference>
<keyword evidence="3" id="KW-0596">Phosphopantetheine</keyword>
<dbReference type="GO" id="GO:0031177">
    <property type="term" value="F:phosphopantetheine binding"/>
    <property type="evidence" value="ECO:0007669"/>
    <property type="project" value="TreeGrafter"/>
</dbReference>
<organism evidence="6 7">
    <name type="scientific">Chryseobacterium nematophagum</name>
    <dbReference type="NCBI Taxonomy" id="2305228"/>
    <lineage>
        <taxon>Bacteria</taxon>
        <taxon>Pseudomonadati</taxon>
        <taxon>Bacteroidota</taxon>
        <taxon>Flavobacteriia</taxon>
        <taxon>Flavobacteriales</taxon>
        <taxon>Weeksellaceae</taxon>
        <taxon>Chryseobacterium group</taxon>
        <taxon>Chryseobacterium</taxon>
    </lineage>
</organism>
<dbReference type="Pfam" id="PF13193">
    <property type="entry name" value="AMP-binding_C"/>
    <property type="match status" value="3"/>
</dbReference>
<dbReference type="Gene3D" id="3.30.300.30">
    <property type="match status" value="3"/>
</dbReference>
<dbReference type="InterPro" id="IPR006162">
    <property type="entry name" value="Ppantetheine_attach_site"/>
</dbReference>
<protein>
    <submittedName>
        <fullName evidence="6">Amino acid adenylation domain-containing protein</fullName>
    </submittedName>
</protein>
<dbReference type="InterPro" id="IPR010071">
    <property type="entry name" value="AA_adenyl_dom"/>
</dbReference>
<dbReference type="InterPro" id="IPR023213">
    <property type="entry name" value="CAT-like_dom_sf"/>
</dbReference>
<feature type="domain" description="Carrier" evidence="5">
    <location>
        <begin position="2058"/>
        <end position="2133"/>
    </location>
</feature>
<dbReference type="GO" id="GO:0044550">
    <property type="term" value="P:secondary metabolite biosynthetic process"/>
    <property type="evidence" value="ECO:0007669"/>
    <property type="project" value="UniProtKB-ARBA"/>
</dbReference>
<dbReference type="RefSeq" id="WP_122547929.1">
    <property type="nucleotide sequence ID" value="NZ_QWIV01000014.1"/>
</dbReference>
<dbReference type="Pfam" id="PF00668">
    <property type="entry name" value="Condensation"/>
    <property type="match status" value="4"/>
</dbReference>
<comment type="caution">
    <text evidence="6">The sequence shown here is derived from an EMBL/GenBank/DDBJ whole genome shotgun (WGS) entry which is preliminary data.</text>
</comment>
<dbReference type="InterPro" id="IPR025110">
    <property type="entry name" value="AMP-bd_C"/>
</dbReference>
<dbReference type="InterPro" id="IPR020845">
    <property type="entry name" value="AMP-binding_CS"/>
</dbReference>
<dbReference type="Proteomes" id="UP000267524">
    <property type="component" value="Unassembled WGS sequence"/>
</dbReference>
<dbReference type="InterPro" id="IPR041464">
    <property type="entry name" value="TubC_N"/>
</dbReference>
<evidence type="ECO:0000313" key="7">
    <source>
        <dbReference type="Proteomes" id="UP000267524"/>
    </source>
</evidence>
<dbReference type="Pfam" id="PF00501">
    <property type="entry name" value="AMP-binding"/>
    <property type="match status" value="3"/>
</dbReference>
<dbReference type="PANTHER" id="PTHR45527:SF14">
    <property type="entry name" value="PLIPASTATIN SYNTHASE SUBUNIT B"/>
    <property type="match status" value="1"/>
</dbReference>
<dbReference type="InterPro" id="IPR036736">
    <property type="entry name" value="ACP-like_sf"/>
</dbReference>
<dbReference type="InterPro" id="IPR045851">
    <property type="entry name" value="AMP-bd_C_sf"/>
</dbReference>
<dbReference type="Gene3D" id="3.30.559.30">
    <property type="entry name" value="Nonribosomal peptide synthetase, condensation domain"/>
    <property type="match status" value="4"/>
</dbReference>
<gene>
    <name evidence="6" type="ORF">D1632_14445</name>
</gene>
<dbReference type="PROSITE" id="PS00012">
    <property type="entry name" value="PHOSPHOPANTETHEINE"/>
    <property type="match status" value="2"/>
</dbReference>
<dbReference type="InterPro" id="IPR044894">
    <property type="entry name" value="TubC_N_sf"/>
</dbReference>
<dbReference type="FunFam" id="2.30.38.10:FF:000001">
    <property type="entry name" value="Non-ribosomal peptide synthetase PvdI"/>
    <property type="match status" value="2"/>
</dbReference>
<keyword evidence="4" id="KW-0597">Phosphoprotein</keyword>
<accession>A0A3M7L7N9</accession>
<dbReference type="SUPFAM" id="SSF52777">
    <property type="entry name" value="CoA-dependent acyltransferases"/>
    <property type="match status" value="8"/>
</dbReference>
<dbReference type="FunFam" id="3.40.50.980:FF:000001">
    <property type="entry name" value="Non-ribosomal peptide synthetase"/>
    <property type="match status" value="3"/>
</dbReference>
<evidence type="ECO:0000256" key="2">
    <source>
        <dbReference type="ARBA" id="ARBA00006432"/>
    </source>
</evidence>
<dbReference type="CDD" id="cd19531">
    <property type="entry name" value="LCL_NRPS-like"/>
    <property type="match status" value="3"/>
</dbReference>
<dbReference type="GO" id="GO:0003824">
    <property type="term" value="F:catalytic activity"/>
    <property type="evidence" value="ECO:0007669"/>
    <property type="project" value="InterPro"/>
</dbReference>
<dbReference type="Gene3D" id="1.10.10.1830">
    <property type="entry name" value="Non-ribosomal peptide synthase, adenylation domain"/>
    <property type="match status" value="1"/>
</dbReference>
<dbReference type="Gene3D" id="3.40.50.12780">
    <property type="entry name" value="N-terminal domain of ligase-like"/>
    <property type="match status" value="1"/>
</dbReference>
<dbReference type="PROSITE" id="PS00455">
    <property type="entry name" value="AMP_BINDING"/>
    <property type="match status" value="3"/>
</dbReference>
<keyword evidence="7" id="KW-1185">Reference proteome</keyword>
<evidence type="ECO:0000313" key="6">
    <source>
        <dbReference type="EMBL" id="RMZ58781.1"/>
    </source>
</evidence>
<dbReference type="FunFam" id="3.30.300.30:FF:000010">
    <property type="entry name" value="Enterobactin synthetase component F"/>
    <property type="match status" value="2"/>
</dbReference>
<dbReference type="InterPro" id="IPR009081">
    <property type="entry name" value="PP-bd_ACP"/>
</dbReference>
<dbReference type="InterPro" id="IPR001242">
    <property type="entry name" value="Condensation_dom"/>
</dbReference>
<dbReference type="Gene3D" id="3.30.559.10">
    <property type="entry name" value="Chloramphenicol acetyltransferase-like domain"/>
    <property type="match status" value="4"/>
</dbReference>
<reference evidence="6 7" key="1">
    <citation type="submission" date="2018-08" db="EMBL/GenBank/DDBJ databases">
        <title>Chryseobacterium nematophagum: a novel matrix digesting pathogen of nematodes.</title>
        <authorList>
            <person name="Page A."/>
            <person name="Roberts M."/>
            <person name="Felix M.-A."/>
            <person name="Weir W."/>
        </authorList>
    </citation>
    <scope>NUCLEOTIDE SEQUENCE [LARGE SCALE GENOMIC DNA]</scope>
    <source>
        <strain evidence="6 7">JUb275</strain>
    </source>
</reference>
<dbReference type="GO" id="GO:0043041">
    <property type="term" value="P:amino acid activation for nonribosomal peptide biosynthetic process"/>
    <property type="evidence" value="ECO:0007669"/>
    <property type="project" value="TreeGrafter"/>
</dbReference>
<dbReference type="PROSITE" id="PS50075">
    <property type="entry name" value="CARRIER"/>
    <property type="match status" value="3"/>
</dbReference>
<comment type="cofactor">
    <cofactor evidence="1">
        <name>pantetheine 4'-phosphate</name>
        <dbReference type="ChEBI" id="CHEBI:47942"/>
    </cofactor>
</comment>
<dbReference type="FunFam" id="3.40.50.12780:FF:000012">
    <property type="entry name" value="Non-ribosomal peptide synthetase"/>
    <property type="match status" value="1"/>
</dbReference>
<evidence type="ECO:0000256" key="4">
    <source>
        <dbReference type="ARBA" id="ARBA00022553"/>
    </source>
</evidence>
<dbReference type="GO" id="GO:0005829">
    <property type="term" value="C:cytosol"/>
    <property type="evidence" value="ECO:0007669"/>
    <property type="project" value="TreeGrafter"/>
</dbReference>
<dbReference type="Gene3D" id="2.30.38.10">
    <property type="entry name" value="Luciferase, Domain 3"/>
    <property type="match status" value="2"/>
</dbReference>
<dbReference type="Gene3D" id="1.10.1200.10">
    <property type="entry name" value="ACP-like"/>
    <property type="match status" value="3"/>
</dbReference>
<feature type="domain" description="Carrier" evidence="5">
    <location>
        <begin position="3117"/>
        <end position="3192"/>
    </location>
</feature>
<evidence type="ECO:0000256" key="1">
    <source>
        <dbReference type="ARBA" id="ARBA00001957"/>
    </source>
</evidence>
<dbReference type="SUPFAM" id="SSF56801">
    <property type="entry name" value="Acetyl-CoA synthetase-like"/>
    <property type="match status" value="3"/>
</dbReference>
<dbReference type="InterPro" id="IPR042099">
    <property type="entry name" value="ANL_N_sf"/>
</dbReference>
<dbReference type="FunFam" id="1.10.1200.10:FF:000005">
    <property type="entry name" value="Nonribosomal peptide synthetase 1"/>
    <property type="match status" value="2"/>
</dbReference>
<dbReference type="CDD" id="cd05930">
    <property type="entry name" value="A_NRPS"/>
    <property type="match status" value="3"/>
</dbReference>